<dbReference type="RefSeq" id="WP_169590006.1">
    <property type="nucleotide sequence ID" value="NZ_VCQU01000007.1"/>
</dbReference>
<organism evidence="1 2">
    <name type="scientific">Antrihabitans stalactiti</name>
    <dbReference type="NCBI Taxonomy" id="2584121"/>
    <lineage>
        <taxon>Bacteria</taxon>
        <taxon>Bacillati</taxon>
        <taxon>Actinomycetota</taxon>
        <taxon>Actinomycetes</taxon>
        <taxon>Mycobacteriales</taxon>
        <taxon>Nocardiaceae</taxon>
        <taxon>Antrihabitans</taxon>
    </lineage>
</organism>
<keyword evidence="2" id="KW-1185">Reference proteome</keyword>
<dbReference type="EMBL" id="VCQU01000007">
    <property type="protein sequence ID" value="NMN97260.1"/>
    <property type="molecule type" value="Genomic_DNA"/>
</dbReference>
<protein>
    <submittedName>
        <fullName evidence="1">Uncharacterized protein</fullName>
    </submittedName>
</protein>
<evidence type="ECO:0000313" key="1">
    <source>
        <dbReference type="EMBL" id="NMN97260.1"/>
    </source>
</evidence>
<evidence type="ECO:0000313" key="2">
    <source>
        <dbReference type="Proteomes" id="UP000535543"/>
    </source>
</evidence>
<dbReference type="AlphaFoldDB" id="A0A848KLX4"/>
<reference evidence="1 2" key="1">
    <citation type="submission" date="2019-05" db="EMBL/GenBank/DDBJ databases">
        <authorList>
            <person name="Lee S.D."/>
        </authorList>
    </citation>
    <scope>NUCLEOTIDE SEQUENCE [LARGE SCALE GENOMIC DNA]</scope>
    <source>
        <strain evidence="1 2">YC2-7</strain>
    </source>
</reference>
<name>A0A848KLX4_9NOCA</name>
<gene>
    <name evidence="1" type="ORF">FGL95_19670</name>
</gene>
<reference evidence="1 2" key="2">
    <citation type="submission" date="2020-06" db="EMBL/GenBank/DDBJ databases">
        <title>Antribacter stalactiti gen. nov., sp. nov., a new member of the family Nacardiaceae isolated from a cave.</title>
        <authorList>
            <person name="Kim I.S."/>
        </authorList>
    </citation>
    <scope>NUCLEOTIDE SEQUENCE [LARGE SCALE GENOMIC DNA]</scope>
    <source>
        <strain evidence="1 2">YC2-7</strain>
    </source>
</reference>
<comment type="caution">
    <text evidence="1">The sequence shown here is derived from an EMBL/GenBank/DDBJ whole genome shotgun (WGS) entry which is preliminary data.</text>
</comment>
<proteinExistence type="predicted"/>
<dbReference type="Proteomes" id="UP000535543">
    <property type="component" value="Unassembled WGS sequence"/>
</dbReference>
<accession>A0A848KLX4</accession>
<sequence>MNLREVLDRSADLSAARVYSDPYETVDGTTIITVTRYRAISGAAAPVGIFVVHNGQVSWEPAADVTRIALLGLATAVIATLAVLRRPPWPDLHFTGSPW</sequence>